<evidence type="ECO:0000313" key="1">
    <source>
        <dbReference type="EMBL" id="SMO37438.1"/>
    </source>
</evidence>
<proteinExistence type="predicted"/>
<protein>
    <submittedName>
        <fullName evidence="1">Uncharacterized protein</fullName>
    </submittedName>
</protein>
<keyword evidence="2" id="KW-1185">Reference proteome</keyword>
<dbReference type="OrthoDB" id="797407at2"/>
<name>A0A521ARI7_9SPHI</name>
<organism evidence="1 2">
    <name type="scientific">Solitalea koreensis</name>
    <dbReference type="NCBI Taxonomy" id="543615"/>
    <lineage>
        <taxon>Bacteria</taxon>
        <taxon>Pseudomonadati</taxon>
        <taxon>Bacteroidota</taxon>
        <taxon>Sphingobacteriia</taxon>
        <taxon>Sphingobacteriales</taxon>
        <taxon>Sphingobacteriaceae</taxon>
        <taxon>Solitalea</taxon>
    </lineage>
</organism>
<sequence>MEKLSVTHDAVALTSLMTEDLYQLGDCEAVTLLNSNEHAPVVSVVAEPTPELSKNTSFNYLGDNNRYVVVLVNYPNHEYIADGDKEFLLKVISALKMDLKDIAIVNMAKYPSASLTELHAFFAGNKIISFNIDLNNSLFKEIELTPYAIKDHLEMKILAAEALNIIGEDNARKKSLWNALKIMFNVA</sequence>
<dbReference type="AlphaFoldDB" id="A0A521ARI7"/>
<reference evidence="1 2" key="1">
    <citation type="submission" date="2017-05" db="EMBL/GenBank/DDBJ databases">
        <authorList>
            <person name="Varghese N."/>
            <person name="Submissions S."/>
        </authorList>
    </citation>
    <scope>NUCLEOTIDE SEQUENCE [LARGE SCALE GENOMIC DNA]</scope>
    <source>
        <strain evidence="1 2">DSM 21342</strain>
    </source>
</reference>
<dbReference type="RefSeq" id="WP_142600922.1">
    <property type="nucleotide sequence ID" value="NZ_FXSZ01000001.1"/>
</dbReference>
<gene>
    <name evidence="1" type="ORF">SAMN06265350_101347</name>
</gene>
<accession>A0A521ARI7</accession>
<dbReference type="EMBL" id="FXSZ01000001">
    <property type="protein sequence ID" value="SMO37438.1"/>
    <property type="molecule type" value="Genomic_DNA"/>
</dbReference>
<dbReference type="Proteomes" id="UP000315971">
    <property type="component" value="Unassembled WGS sequence"/>
</dbReference>
<evidence type="ECO:0000313" key="2">
    <source>
        <dbReference type="Proteomes" id="UP000315971"/>
    </source>
</evidence>